<dbReference type="EMBL" id="AONG01000005">
    <property type="protein sequence ID" value="KIQ70380.1"/>
    <property type="molecule type" value="Genomic_DNA"/>
</dbReference>
<dbReference type="PATRIC" id="fig|1123501.6.peg.821"/>
<feature type="chain" id="PRO_5002217689" description="Group 4 capsule polysaccharide formation lipoprotein gfcB" evidence="1">
    <location>
        <begin position="24"/>
        <end position="227"/>
    </location>
</feature>
<feature type="signal peptide" evidence="1">
    <location>
        <begin position="1"/>
        <end position="23"/>
    </location>
</feature>
<dbReference type="eggNOG" id="ENOG5032Z0I">
    <property type="taxonomic scope" value="Bacteria"/>
</dbReference>
<evidence type="ECO:0000256" key="1">
    <source>
        <dbReference type="SAM" id="SignalP"/>
    </source>
</evidence>
<dbReference type="InterPro" id="IPR021308">
    <property type="entry name" value="GfcB"/>
</dbReference>
<reference evidence="2 3" key="1">
    <citation type="submission" date="2013-01" db="EMBL/GenBank/DDBJ databases">
        <authorList>
            <person name="Fiebig A."/>
            <person name="Goeker M."/>
            <person name="Klenk H.-P.P."/>
        </authorList>
    </citation>
    <scope>NUCLEOTIDE SEQUENCE [LARGE SCALE GENOMIC DNA]</scope>
    <source>
        <strain evidence="2 3">DSM 24838</strain>
    </source>
</reference>
<dbReference type="Proteomes" id="UP000035100">
    <property type="component" value="Unassembled WGS sequence"/>
</dbReference>
<evidence type="ECO:0000313" key="2">
    <source>
        <dbReference type="EMBL" id="KIQ70380.1"/>
    </source>
</evidence>
<proteinExistence type="predicted"/>
<dbReference type="AlphaFoldDB" id="A0A0D0NQ26"/>
<keyword evidence="1" id="KW-0732">Signal</keyword>
<dbReference type="InterPro" id="IPR023373">
    <property type="entry name" value="YmcC_sf"/>
</dbReference>
<dbReference type="STRING" id="1123501.Wenmar_00756"/>
<dbReference type="PROSITE" id="PS51257">
    <property type="entry name" value="PROKAR_LIPOPROTEIN"/>
    <property type="match status" value="1"/>
</dbReference>
<dbReference type="RefSeq" id="WP_040754192.1">
    <property type="nucleotide sequence ID" value="NZ_KB902312.1"/>
</dbReference>
<accession>A0A0D0NQ26</accession>
<keyword evidence="3" id="KW-1185">Reference proteome</keyword>
<comment type="caution">
    <text evidence="2">The sequence shown here is derived from an EMBL/GenBank/DDBJ whole genome shotgun (WGS) entry which is preliminary data.</text>
</comment>
<gene>
    <name evidence="2" type="ORF">Wenmar_00756</name>
</gene>
<dbReference type="Gene3D" id="2.40.360.10">
    <property type="entry name" value="YmcC-like"/>
    <property type="match status" value="1"/>
</dbReference>
<evidence type="ECO:0000313" key="3">
    <source>
        <dbReference type="Proteomes" id="UP000035100"/>
    </source>
</evidence>
<dbReference type="Pfam" id="PF11102">
    <property type="entry name" value="YjbF"/>
    <property type="match status" value="1"/>
</dbReference>
<dbReference type="SUPFAM" id="SSF159270">
    <property type="entry name" value="YmcC-like"/>
    <property type="match status" value="1"/>
</dbReference>
<sequence length="227" mass="23693">MARTLTALVAALGVGLLSGCATGDSSSGGPGGGPTGLLGSLSGIIPGLGGGAEQTAQPPGFAATDLAAAPAAFQLMWLPTFTSPGLARIIQNNGGDLTLESQYGFDAAFRDGFLVGTRGLTEDLMGAYVADVRSALRAGGGTAVRIHDTLDGLDQIEQQRYDCTVSADGREEVDLGVRTVVARKFVESCRNAFVQFENLYWLDDRGDIVASRQFVTQTVAYLRSNRL</sequence>
<organism evidence="2 3">
    <name type="scientific">Wenxinia marina DSM 24838</name>
    <dbReference type="NCBI Taxonomy" id="1123501"/>
    <lineage>
        <taxon>Bacteria</taxon>
        <taxon>Pseudomonadati</taxon>
        <taxon>Pseudomonadota</taxon>
        <taxon>Alphaproteobacteria</taxon>
        <taxon>Rhodobacterales</taxon>
        <taxon>Roseobacteraceae</taxon>
        <taxon>Wenxinia</taxon>
    </lineage>
</organism>
<protein>
    <recommendedName>
        <fullName evidence="4">Group 4 capsule polysaccharide formation lipoprotein gfcB</fullName>
    </recommendedName>
</protein>
<evidence type="ECO:0008006" key="4">
    <source>
        <dbReference type="Google" id="ProtNLM"/>
    </source>
</evidence>
<name>A0A0D0NQ26_9RHOB</name>